<dbReference type="PANTHER" id="PTHR43021">
    <property type="entry name" value="NA(+)/H(+) ANTIPORTER-RELATED"/>
    <property type="match status" value="1"/>
</dbReference>
<dbReference type="GO" id="GO:0015297">
    <property type="term" value="F:antiporter activity"/>
    <property type="evidence" value="ECO:0007669"/>
    <property type="project" value="InterPro"/>
</dbReference>
<evidence type="ECO:0000256" key="3">
    <source>
        <dbReference type="ARBA" id="ARBA00022989"/>
    </source>
</evidence>
<feature type="transmembrane region" description="Helical" evidence="5">
    <location>
        <begin position="116"/>
        <end position="136"/>
    </location>
</feature>
<dbReference type="GO" id="GO:1902600">
    <property type="term" value="P:proton transmembrane transport"/>
    <property type="evidence" value="ECO:0007669"/>
    <property type="project" value="InterPro"/>
</dbReference>
<keyword evidence="4 5" id="KW-0472">Membrane</keyword>
<dbReference type="Pfam" id="PF00999">
    <property type="entry name" value="Na_H_Exchanger"/>
    <property type="match status" value="1"/>
</dbReference>
<feature type="transmembrane region" description="Helical" evidence="5">
    <location>
        <begin position="57"/>
        <end position="75"/>
    </location>
</feature>
<evidence type="ECO:0000259" key="6">
    <source>
        <dbReference type="Pfam" id="PF00999"/>
    </source>
</evidence>
<feature type="domain" description="Cation/H+ exchanger transmembrane" evidence="6">
    <location>
        <begin position="4"/>
        <end position="133"/>
    </location>
</feature>
<comment type="subcellular location">
    <subcellularLocation>
        <location evidence="1">Membrane</location>
        <topology evidence="1">Multi-pass membrane protein</topology>
    </subcellularLocation>
</comment>
<reference evidence="7 8" key="1">
    <citation type="submission" date="2020-02" db="EMBL/GenBank/DDBJ databases">
        <title>Draft genome sequence of Haematococcus lacustris strain NIES-144.</title>
        <authorList>
            <person name="Morimoto D."/>
            <person name="Nakagawa S."/>
            <person name="Yoshida T."/>
            <person name="Sawayama S."/>
        </authorList>
    </citation>
    <scope>NUCLEOTIDE SEQUENCE [LARGE SCALE GENOMIC DNA]</scope>
    <source>
        <strain evidence="7 8">NIES-144</strain>
    </source>
</reference>
<gene>
    <name evidence="7" type="ORF">HaLaN_25091</name>
</gene>
<keyword evidence="3 5" id="KW-1133">Transmembrane helix</keyword>
<name>A0A6A0A4Z2_HAELA</name>
<keyword evidence="8" id="KW-1185">Reference proteome</keyword>
<dbReference type="Gene3D" id="1.20.1530.20">
    <property type="match status" value="1"/>
</dbReference>
<keyword evidence="2 5" id="KW-0812">Transmembrane</keyword>
<feature type="transmembrane region" description="Helical" evidence="5">
    <location>
        <begin position="12"/>
        <end position="36"/>
    </location>
</feature>
<dbReference type="GO" id="GO:0016020">
    <property type="term" value="C:membrane"/>
    <property type="evidence" value="ECO:0007669"/>
    <property type="project" value="UniProtKB-SubCell"/>
</dbReference>
<evidence type="ECO:0000256" key="5">
    <source>
        <dbReference type="SAM" id="Phobius"/>
    </source>
</evidence>
<dbReference type="InterPro" id="IPR006153">
    <property type="entry name" value="Cation/H_exchanger_TM"/>
</dbReference>
<comment type="caution">
    <text evidence="7">The sequence shown here is derived from an EMBL/GenBank/DDBJ whole genome shotgun (WGS) entry which is preliminary data.</text>
</comment>
<dbReference type="AlphaFoldDB" id="A0A6A0A4Z2"/>
<organism evidence="7 8">
    <name type="scientific">Haematococcus lacustris</name>
    <name type="common">Green alga</name>
    <name type="synonym">Haematococcus pluvialis</name>
    <dbReference type="NCBI Taxonomy" id="44745"/>
    <lineage>
        <taxon>Eukaryota</taxon>
        <taxon>Viridiplantae</taxon>
        <taxon>Chlorophyta</taxon>
        <taxon>core chlorophytes</taxon>
        <taxon>Chlorophyceae</taxon>
        <taxon>CS clade</taxon>
        <taxon>Chlamydomonadales</taxon>
        <taxon>Haematococcaceae</taxon>
        <taxon>Haematococcus</taxon>
    </lineage>
</organism>
<dbReference type="EMBL" id="BLLF01003268">
    <property type="protein sequence ID" value="GFH26872.1"/>
    <property type="molecule type" value="Genomic_DNA"/>
</dbReference>
<feature type="non-terminal residue" evidence="7">
    <location>
        <position position="1"/>
    </location>
</feature>
<proteinExistence type="predicted"/>
<dbReference type="PANTHER" id="PTHR43021:SF2">
    <property type="entry name" value="CATION_H+ EXCHANGER DOMAIN-CONTAINING PROTEIN"/>
    <property type="match status" value="1"/>
</dbReference>
<dbReference type="InterPro" id="IPR038770">
    <property type="entry name" value="Na+/solute_symporter_sf"/>
</dbReference>
<sequence>WRQAAVLLVSSAVFQAAHFFEAEALLACVTMGMVLVNRWHERADKEREELHSCVTHIMALSNVAFFGLIGASLKLSSLADMLLPALVVAAVRLAAIYLGSWLGCFCTGTLAEHRRLFWASMVTQAGVAMGLARLAGTRFPQWGAHFQTFMGDQPF</sequence>
<evidence type="ECO:0000313" key="7">
    <source>
        <dbReference type="EMBL" id="GFH26872.1"/>
    </source>
</evidence>
<dbReference type="Proteomes" id="UP000485058">
    <property type="component" value="Unassembled WGS sequence"/>
</dbReference>
<feature type="transmembrane region" description="Helical" evidence="5">
    <location>
        <begin position="81"/>
        <end position="104"/>
    </location>
</feature>
<evidence type="ECO:0000313" key="8">
    <source>
        <dbReference type="Proteomes" id="UP000485058"/>
    </source>
</evidence>
<protein>
    <recommendedName>
        <fullName evidence="6">Cation/H+ exchanger transmembrane domain-containing protein</fullName>
    </recommendedName>
</protein>
<evidence type="ECO:0000256" key="1">
    <source>
        <dbReference type="ARBA" id="ARBA00004141"/>
    </source>
</evidence>
<accession>A0A6A0A4Z2</accession>
<evidence type="ECO:0000256" key="2">
    <source>
        <dbReference type="ARBA" id="ARBA00022692"/>
    </source>
</evidence>
<evidence type="ECO:0000256" key="4">
    <source>
        <dbReference type="ARBA" id="ARBA00023136"/>
    </source>
</evidence>